<evidence type="ECO:0000259" key="1">
    <source>
        <dbReference type="Pfam" id="PF01609"/>
    </source>
</evidence>
<proteinExistence type="predicted"/>
<dbReference type="SUPFAM" id="SSF53098">
    <property type="entry name" value="Ribonuclease H-like"/>
    <property type="match status" value="1"/>
</dbReference>
<dbReference type="AlphaFoldDB" id="A0A370NT55"/>
<dbReference type="EMBL" id="QKWJ01000022">
    <property type="protein sequence ID" value="RDK08802.1"/>
    <property type="molecule type" value="Genomic_DNA"/>
</dbReference>
<keyword evidence="3" id="KW-1185">Reference proteome</keyword>
<accession>A0A370NT55</accession>
<dbReference type="RefSeq" id="WP_115212955.1">
    <property type="nucleotide sequence ID" value="NZ_QKWJ01000022.1"/>
</dbReference>
<dbReference type="PANTHER" id="PTHR34614">
    <property type="match status" value="1"/>
</dbReference>
<name>A0A370NT55_9BURK</name>
<feature type="domain" description="Transposase IS4-like" evidence="1">
    <location>
        <begin position="189"/>
        <end position="471"/>
    </location>
</feature>
<organism evidence="2 3">
    <name type="scientific">Cupriavidus lacunae</name>
    <dbReference type="NCBI Taxonomy" id="2666307"/>
    <lineage>
        <taxon>Bacteria</taxon>
        <taxon>Pseudomonadati</taxon>
        <taxon>Pseudomonadota</taxon>
        <taxon>Betaproteobacteria</taxon>
        <taxon>Burkholderiales</taxon>
        <taxon>Burkholderiaceae</taxon>
        <taxon>Cupriavidus</taxon>
    </lineage>
</organism>
<dbReference type="InterPro" id="IPR047654">
    <property type="entry name" value="IS1634_transpos"/>
</dbReference>
<gene>
    <name evidence="2" type="ORF">DN412_18630</name>
</gene>
<dbReference type="InterPro" id="IPR012337">
    <property type="entry name" value="RNaseH-like_sf"/>
</dbReference>
<protein>
    <submittedName>
        <fullName evidence="2">IS1634 family transposase</fullName>
    </submittedName>
</protein>
<dbReference type="PANTHER" id="PTHR34614:SF2">
    <property type="entry name" value="TRANSPOSASE IS4-LIKE DOMAIN-CONTAINING PROTEIN"/>
    <property type="match status" value="1"/>
</dbReference>
<dbReference type="GO" id="GO:0006313">
    <property type="term" value="P:DNA transposition"/>
    <property type="evidence" value="ECO:0007669"/>
    <property type="project" value="InterPro"/>
</dbReference>
<evidence type="ECO:0000313" key="3">
    <source>
        <dbReference type="Proteomes" id="UP000255165"/>
    </source>
</evidence>
<dbReference type="GO" id="GO:0004803">
    <property type="term" value="F:transposase activity"/>
    <property type="evidence" value="ECO:0007669"/>
    <property type="project" value="InterPro"/>
</dbReference>
<dbReference type="NCBIfam" id="NF033559">
    <property type="entry name" value="transpos_IS1634"/>
    <property type="match status" value="1"/>
</dbReference>
<dbReference type="Pfam" id="PF01609">
    <property type="entry name" value="DDE_Tnp_1"/>
    <property type="match status" value="1"/>
</dbReference>
<evidence type="ECO:0000313" key="2">
    <source>
        <dbReference type="EMBL" id="RDK08802.1"/>
    </source>
</evidence>
<dbReference type="InterPro" id="IPR002559">
    <property type="entry name" value="Transposase_11"/>
</dbReference>
<dbReference type="Proteomes" id="UP000255165">
    <property type="component" value="Unassembled WGS sequence"/>
</dbReference>
<comment type="caution">
    <text evidence="2">The sequence shown here is derived from an EMBL/GenBank/DDBJ whole genome shotgun (WGS) entry which is preliminary data.</text>
</comment>
<reference evidence="3" key="1">
    <citation type="submission" date="2018-06" db="EMBL/GenBank/DDBJ databases">
        <authorList>
            <person name="Feng T."/>
            <person name="Jeon C.O."/>
        </authorList>
    </citation>
    <scope>NUCLEOTIDE SEQUENCE [LARGE SCALE GENOMIC DNA]</scope>
    <source>
        <strain evidence="3">S23</strain>
    </source>
</reference>
<sequence length="579" mass="64348">MYIETVPNRNSPPAILLREGYREGGKVVKRTLANLSHWDPQLIEHLRILLKGGIAVESPQAMMNIERSLPHGHVAAVLGIARRCGLAKLIDAAPAPVRSLVLALVVARVLAPGSKLATWRMLQPECATHSLSQVLGLGAFEVERLYAALDWLGAAQPRIERSLARQHLSEGVLVLYDLTSTWVTGRHCALARYGYSRDGKRDDPQIVYGLLCAADGCPVAVEVFAGNTADPATLAAQISKLKERFGLSQVVWVGDRGMITAARIEQVLRPAGMGWITALRSPQIAELIEERGPWQPSLFDERGLIAVDSARYPGERLLVCRNPALAEERTRKRAELLAATEVELAAIEQATERPRNRLRGQDKIGLRVGRVIERYRMAKHFDLNITETGFTFTRKQEQIDAEAALDGLYVLRTNVPSERLSDTQTVLAYKSLAQVERAFRSMKTVDLQVRPIYHFSESRVRAHVFLCMLAYYVEWHLRAALKPLLHDDEELATLRDQRANPVMPTPRSEGADAKAARHRTDDDLPVHSLQTLLQDLATLTYNITSTSVNPQAKIVITTRPTPLQRKAFALLGIDPACSQ</sequence>
<dbReference type="GO" id="GO:0003677">
    <property type="term" value="F:DNA binding"/>
    <property type="evidence" value="ECO:0007669"/>
    <property type="project" value="InterPro"/>
</dbReference>